<dbReference type="GeneID" id="14477150"/>
<reference evidence="1 2" key="1">
    <citation type="journal article" date="2013" name="J. Virol.">
        <title>Insights into head-tailed viruses infecting extremely halophilic archaea.</title>
        <authorList>
            <person name="Pietila M.K."/>
            <person name="Laurinmaki P."/>
            <person name="Russell D.A."/>
            <person name="Ko C.C."/>
            <person name="Jacobs-Sera D."/>
            <person name="Butcher S.J."/>
            <person name="Bamford D.H."/>
            <person name="Hendrix R.W."/>
        </authorList>
    </citation>
    <scope>NUCLEOTIDE SEQUENCE [LARGE SCALE GENOMIC DNA]</scope>
</reference>
<organism evidence="1 2">
    <name type="scientific">Halorubrum sodomense tailed virus 2</name>
    <dbReference type="NCBI Taxonomy" id="1262527"/>
    <lineage>
        <taxon>Viruses</taxon>
        <taxon>Duplodnaviria</taxon>
        <taxon>Heunggongvirae</taxon>
        <taxon>Uroviricota</taxon>
        <taxon>Caudoviricetes</taxon>
        <taxon>Thumleimavirales</taxon>
        <taxon>Hafunaviridae</taxon>
        <taxon>Mincapvirus</taxon>
        <taxon>Mincapvirus eilatense</taxon>
        <taxon>Mincapvirus HSTV2</taxon>
    </lineage>
</organism>
<protein>
    <submittedName>
        <fullName evidence="1">Scaffold protein</fullName>
    </submittedName>
</protein>
<accession>L7THH6</accession>
<dbReference type="EMBL" id="KC117376">
    <property type="protein sequence ID" value="AGC34281.1"/>
    <property type="molecule type" value="Genomic_DNA"/>
</dbReference>
<keyword evidence="2" id="KW-1185">Reference proteome</keyword>
<gene>
    <name evidence="1" type="primary">12</name>
    <name evidence="1" type="ORF">HSTV2_12</name>
</gene>
<proteinExistence type="predicted"/>
<evidence type="ECO:0000313" key="2">
    <source>
        <dbReference type="Proteomes" id="UP000011138"/>
    </source>
</evidence>
<dbReference type="KEGG" id="vg:14477150"/>
<dbReference type="Proteomes" id="UP000011138">
    <property type="component" value="Segment"/>
</dbReference>
<dbReference type="RefSeq" id="YP_007379091.1">
    <property type="nucleotide sequence ID" value="NC_020159.1"/>
</dbReference>
<sequence length="178" mass="18743">MVDFNIATGAEQPLNRTGFPDNHVSGADVQGTLVGIQDNGDGTYSLVEADADSSVAIPTVGVLFPEEVVDKEAIPQHALYDLHEQLVEENRTLKGDRATAIFTGIEMVNDDDDTDFDAGKPVYLDVGGGFTQTAPSGSGEVVQRVGLALPPNEDGGIGTEQGDRILLDVDLTGFEVLA</sequence>
<name>L7THH6_9CAUD</name>
<dbReference type="OrthoDB" id="13655at10239"/>
<evidence type="ECO:0000313" key="1">
    <source>
        <dbReference type="EMBL" id="AGC34281.1"/>
    </source>
</evidence>